<dbReference type="PANTHER" id="PTHR30273:SF2">
    <property type="entry name" value="PROTEIN FECR"/>
    <property type="match status" value="1"/>
</dbReference>
<evidence type="ECO:0000259" key="2">
    <source>
        <dbReference type="Pfam" id="PF04773"/>
    </source>
</evidence>
<evidence type="ECO:0000256" key="1">
    <source>
        <dbReference type="SAM" id="Phobius"/>
    </source>
</evidence>
<keyword evidence="1" id="KW-1133">Transmembrane helix</keyword>
<dbReference type="Pfam" id="PF16220">
    <property type="entry name" value="DUF4880"/>
    <property type="match status" value="1"/>
</dbReference>
<evidence type="ECO:0000313" key="4">
    <source>
        <dbReference type="EMBL" id="MBD9355830.1"/>
    </source>
</evidence>
<protein>
    <submittedName>
        <fullName evidence="4">FecR family protein</fullName>
    </submittedName>
</protein>
<gene>
    <name evidence="4" type="ORF">IE877_08025</name>
</gene>
<evidence type="ECO:0000259" key="3">
    <source>
        <dbReference type="Pfam" id="PF16220"/>
    </source>
</evidence>
<reference evidence="4 5" key="1">
    <citation type="submission" date="2020-09" db="EMBL/GenBank/DDBJ databases">
        <title>Methylomonas albis sp. nov. and Methylomonas fluvii sp. nov.: Two cold-adapted methanotrophs from the River Elbe and an amended description of Methylovulum psychrotolerans strain Eb1.</title>
        <authorList>
            <person name="Bussmann I.K."/>
            <person name="Klings K.-W."/>
            <person name="Warnstedt J."/>
            <person name="Hoppert M."/>
            <person name="Saborowski A."/>
            <person name="Horn F."/>
            <person name="Liebner S."/>
        </authorList>
    </citation>
    <scope>NUCLEOTIDE SEQUENCE [LARGE SCALE GENOMIC DNA]</scope>
    <source>
        <strain evidence="4 5">EbA</strain>
    </source>
</reference>
<dbReference type="EMBL" id="JACXSS010000001">
    <property type="protein sequence ID" value="MBD9355830.1"/>
    <property type="molecule type" value="Genomic_DNA"/>
</dbReference>
<organism evidence="4 5">
    <name type="scientific">Methylomonas albis</name>
    <dbReference type="NCBI Taxonomy" id="1854563"/>
    <lineage>
        <taxon>Bacteria</taxon>
        <taxon>Pseudomonadati</taxon>
        <taxon>Pseudomonadota</taxon>
        <taxon>Gammaproteobacteria</taxon>
        <taxon>Methylococcales</taxon>
        <taxon>Methylococcaceae</taxon>
        <taxon>Methylomonas</taxon>
    </lineage>
</organism>
<dbReference type="Gene3D" id="2.60.120.1440">
    <property type="match status" value="1"/>
</dbReference>
<feature type="domain" description="FecR N-terminal" evidence="3">
    <location>
        <begin position="12"/>
        <end position="46"/>
    </location>
</feature>
<feature type="transmembrane region" description="Helical" evidence="1">
    <location>
        <begin position="79"/>
        <end position="98"/>
    </location>
</feature>
<proteinExistence type="predicted"/>
<keyword evidence="1" id="KW-0812">Transmembrane</keyword>
<dbReference type="PANTHER" id="PTHR30273">
    <property type="entry name" value="PERIPLASMIC SIGNAL SENSOR AND SIGMA FACTOR ACTIVATOR FECR-RELATED"/>
    <property type="match status" value="1"/>
</dbReference>
<accession>A0ABR9CYL7</accession>
<comment type="caution">
    <text evidence="4">The sequence shown here is derived from an EMBL/GenBank/DDBJ whole genome shotgun (WGS) entry which is preliminary data.</text>
</comment>
<dbReference type="Gene3D" id="3.55.50.30">
    <property type="match status" value="1"/>
</dbReference>
<dbReference type="PIRSF" id="PIRSF018266">
    <property type="entry name" value="FecR"/>
    <property type="match status" value="1"/>
</dbReference>
<feature type="domain" description="FecR protein" evidence="2">
    <location>
        <begin position="108"/>
        <end position="197"/>
    </location>
</feature>
<dbReference type="RefSeq" id="WP_192374168.1">
    <property type="nucleotide sequence ID" value="NZ_CAJHIV010000001.1"/>
</dbReference>
<name>A0ABR9CYL7_9GAMM</name>
<keyword evidence="1" id="KW-0472">Membrane</keyword>
<evidence type="ECO:0000313" key="5">
    <source>
        <dbReference type="Proteomes" id="UP000652176"/>
    </source>
</evidence>
<sequence length="310" mass="34600">MKSDKTQYTLDQEAAAWVAKFNSQTVTREDREQFSRWIAISPAHRQRFFTMRERWQTIGQAAQLPGPMQRKTAFYRHRLLAAASILLAVMLSAIYPALRDNLNADAVAAVGEHKTLRLEDGSILHLNTDTAVAIDFSPEQRRIRLLRGEAEIEVAHAPSRPLIMASGAVEAMALGTDFSVASVNGELKVTVFESSVQVSKDGDMLDILKPGQQLTFAGPEQIMQKSAVDLQQVNAWRDGKLIFTAKPLQQVVEEINRYRSGHLFLLNRQLAGRPVSGIFDIRQLDNNLFVLAEMLGLKVVQANGYPIALY</sequence>
<dbReference type="InterPro" id="IPR006860">
    <property type="entry name" value="FecR"/>
</dbReference>
<dbReference type="Proteomes" id="UP000652176">
    <property type="component" value="Unassembled WGS sequence"/>
</dbReference>
<dbReference type="Pfam" id="PF04773">
    <property type="entry name" value="FecR"/>
    <property type="match status" value="1"/>
</dbReference>
<keyword evidence="5" id="KW-1185">Reference proteome</keyword>
<dbReference type="InterPro" id="IPR012373">
    <property type="entry name" value="Ferrdict_sens_TM"/>
</dbReference>
<dbReference type="InterPro" id="IPR032623">
    <property type="entry name" value="FecR_N"/>
</dbReference>